<proteinExistence type="inferred from homology"/>
<dbReference type="InterPro" id="IPR012340">
    <property type="entry name" value="NA-bd_OB-fold"/>
</dbReference>
<dbReference type="AlphaFoldDB" id="A0A1W1ZGV1"/>
<dbReference type="InterPro" id="IPR012309">
    <property type="entry name" value="DNA_ligase_ATP-dep_C"/>
</dbReference>
<dbReference type="SUPFAM" id="SSF56091">
    <property type="entry name" value="DNA ligase/mRNA capping enzyme, catalytic domain"/>
    <property type="match status" value="1"/>
</dbReference>
<dbReference type="GO" id="GO:0006281">
    <property type="term" value="P:DNA repair"/>
    <property type="evidence" value="ECO:0007669"/>
    <property type="project" value="InterPro"/>
</dbReference>
<protein>
    <recommendedName>
        <fullName evidence="2">DNA ligase (ATP)</fullName>
        <ecNumber evidence="2">6.5.1.1</ecNumber>
    </recommendedName>
</protein>
<dbReference type="GO" id="GO:0003910">
    <property type="term" value="F:DNA ligase (ATP) activity"/>
    <property type="evidence" value="ECO:0007669"/>
    <property type="project" value="UniProtKB-EC"/>
</dbReference>
<evidence type="ECO:0000313" key="6">
    <source>
        <dbReference type="EMBL" id="SMC47412.1"/>
    </source>
</evidence>
<dbReference type="Pfam" id="PF01068">
    <property type="entry name" value="DNA_ligase_A_M"/>
    <property type="match status" value="1"/>
</dbReference>
<dbReference type="Proteomes" id="UP000192790">
    <property type="component" value="Unassembled WGS sequence"/>
</dbReference>
<evidence type="ECO:0000256" key="4">
    <source>
        <dbReference type="ARBA" id="ARBA00034003"/>
    </source>
</evidence>
<sequence>MTDLFETRSIKPMLIGGSSGPFDSPDYIFELKMDGERCLAYLDPLEGTDLRNKRNIKMLQKVPELSEIHSQVKTRCILDGELVVMNAGKPDFFEIQRRSLTGNDFKLRLQSRKNPASFIAFDVLYITDREITALPLMERKKLLSGVVSENERLAVSRFVEESGTAFYDLTVRENLEGIVAKRRDSGYAFDKRTKDWLKIKNLQDDDFVICGYIEKEQGIASLILGQYRGKKLVCRGHVTLGVSSDVFRRMAKVKKTENPPFHELSPGNDAAVWLVPELVCTVKYMMKSSSGAMRQPVLKGLRDDKAPRDCTVS</sequence>
<dbReference type="SUPFAM" id="SSF50249">
    <property type="entry name" value="Nucleic acid-binding proteins"/>
    <property type="match status" value="1"/>
</dbReference>
<comment type="similarity">
    <text evidence="1">Belongs to the ATP-dependent DNA ligase family.</text>
</comment>
<dbReference type="Gene3D" id="3.30.1490.70">
    <property type="match status" value="1"/>
</dbReference>
<dbReference type="CDD" id="cd07906">
    <property type="entry name" value="Adenylation_DNA_ligase_LigD_LigC"/>
    <property type="match status" value="1"/>
</dbReference>
<evidence type="ECO:0000259" key="5">
    <source>
        <dbReference type="PROSITE" id="PS50160"/>
    </source>
</evidence>
<keyword evidence="7" id="KW-1185">Reference proteome</keyword>
<dbReference type="CDD" id="cd07971">
    <property type="entry name" value="OBF_DNA_ligase_LigD"/>
    <property type="match status" value="1"/>
</dbReference>
<dbReference type="GO" id="GO:0005524">
    <property type="term" value="F:ATP binding"/>
    <property type="evidence" value="ECO:0007669"/>
    <property type="project" value="InterPro"/>
</dbReference>
<dbReference type="Pfam" id="PF04679">
    <property type="entry name" value="DNA_ligase_A_C"/>
    <property type="match status" value="1"/>
</dbReference>
<dbReference type="STRING" id="1122930.SAMN02745168_1059"/>
<dbReference type="OrthoDB" id="9802472at2"/>
<accession>A0A1W1ZGV1</accession>
<evidence type="ECO:0000256" key="3">
    <source>
        <dbReference type="ARBA" id="ARBA00022598"/>
    </source>
</evidence>
<keyword evidence="3" id="KW-0436">Ligase</keyword>
<comment type="catalytic activity">
    <reaction evidence="4">
        <text>ATP + (deoxyribonucleotide)n-3'-hydroxyl + 5'-phospho-(deoxyribonucleotide)m = (deoxyribonucleotide)n+m + AMP + diphosphate.</text>
        <dbReference type="EC" id="6.5.1.1"/>
    </reaction>
</comment>
<dbReference type="PROSITE" id="PS50160">
    <property type="entry name" value="DNA_LIGASE_A3"/>
    <property type="match status" value="1"/>
</dbReference>
<dbReference type="GO" id="GO:0006310">
    <property type="term" value="P:DNA recombination"/>
    <property type="evidence" value="ECO:0007669"/>
    <property type="project" value="InterPro"/>
</dbReference>
<dbReference type="EMBL" id="FWXW01000002">
    <property type="protein sequence ID" value="SMC47412.1"/>
    <property type="molecule type" value="Genomic_DNA"/>
</dbReference>
<reference evidence="6 7" key="1">
    <citation type="submission" date="2017-04" db="EMBL/GenBank/DDBJ databases">
        <authorList>
            <person name="Afonso C.L."/>
            <person name="Miller P.J."/>
            <person name="Scott M.A."/>
            <person name="Spackman E."/>
            <person name="Goraichik I."/>
            <person name="Dimitrov K.M."/>
            <person name="Suarez D.L."/>
            <person name="Swayne D.E."/>
        </authorList>
    </citation>
    <scope>NUCLEOTIDE SEQUENCE [LARGE SCALE GENOMIC DNA]</scope>
    <source>
        <strain evidence="6 7">DSM 12816</strain>
    </source>
</reference>
<dbReference type="InterPro" id="IPR012310">
    <property type="entry name" value="DNA_ligase_ATP-dep_cent"/>
</dbReference>
<organism evidence="6 7">
    <name type="scientific">Papillibacter cinnamivorans DSM 12816</name>
    <dbReference type="NCBI Taxonomy" id="1122930"/>
    <lineage>
        <taxon>Bacteria</taxon>
        <taxon>Bacillati</taxon>
        <taxon>Bacillota</taxon>
        <taxon>Clostridia</taxon>
        <taxon>Eubacteriales</taxon>
        <taxon>Oscillospiraceae</taxon>
        <taxon>Papillibacter</taxon>
    </lineage>
</organism>
<evidence type="ECO:0000256" key="1">
    <source>
        <dbReference type="ARBA" id="ARBA00007572"/>
    </source>
</evidence>
<gene>
    <name evidence="6" type="ORF">SAMN02745168_1059</name>
</gene>
<dbReference type="PANTHER" id="PTHR45674:SF4">
    <property type="entry name" value="DNA LIGASE 1"/>
    <property type="match status" value="1"/>
</dbReference>
<dbReference type="Gene3D" id="3.30.470.30">
    <property type="entry name" value="DNA ligase/mRNA capping enzyme"/>
    <property type="match status" value="1"/>
</dbReference>
<evidence type="ECO:0000313" key="7">
    <source>
        <dbReference type="Proteomes" id="UP000192790"/>
    </source>
</evidence>
<dbReference type="EC" id="6.5.1.1" evidence="2"/>
<feature type="domain" description="ATP-dependent DNA ligase family profile" evidence="5">
    <location>
        <begin position="109"/>
        <end position="244"/>
    </location>
</feature>
<dbReference type="Gene3D" id="2.40.50.140">
    <property type="entry name" value="Nucleic acid-binding proteins"/>
    <property type="match status" value="1"/>
</dbReference>
<dbReference type="InterPro" id="IPR050191">
    <property type="entry name" value="ATP-dep_DNA_ligase"/>
</dbReference>
<dbReference type="PANTHER" id="PTHR45674">
    <property type="entry name" value="DNA LIGASE 1/3 FAMILY MEMBER"/>
    <property type="match status" value="1"/>
</dbReference>
<dbReference type="RefSeq" id="WP_084233694.1">
    <property type="nucleotide sequence ID" value="NZ_FWXW01000002.1"/>
</dbReference>
<evidence type="ECO:0000256" key="2">
    <source>
        <dbReference type="ARBA" id="ARBA00012727"/>
    </source>
</evidence>
<name>A0A1W1ZGV1_9FIRM</name>